<dbReference type="SUPFAM" id="SSF69754">
    <property type="entry name" value="Ribosome binding protein Y (YfiA homologue)"/>
    <property type="match status" value="1"/>
</dbReference>
<name>A0A0G1NN06_9BACT</name>
<keyword evidence="1" id="KW-0175">Coiled coil</keyword>
<dbReference type="CDD" id="cd00552">
    <property type="entry name" value="RaiA"/>
    <property type="match status" value="1"/>
</dbReference>
<dbReference type="Proteomes" id="UP000034107">
    <property type="component" value="Unassembled WGS sequence"/>
</dbReference>
<proteinExistence type="predicted"/>
<protein>
    <recommendedName>
        <fullName evidence="4">Ribosomal subunit interface protein</fullName>
    </recommendedName>
</protein>
<evidence type="ECO:0008006" key="4">
    <source>
        <dbReference type="Google" id="ProtNLM"/>
    </source>
</evidence>
<accession>A0A0G1NN06</accession>
<reference evidence="2 3" key="1">
    <citation type="journal article" date="2015" name="Nature">
        <title>rRNA introns, odd ribosomes, and small enigmatic genomes across a large radiation of phyla.</title>
        <authorList>
            <person name="Brown C.T."/>
            <person name="Hug L.A."/>
            <person name="Thomas B.C."/>
            <person name="Sharon I."/>
            <person name="Castelle C.J."/>
            <person name="Singh A."/>
            <person name="Wilkins M.J."/>
            <person name="Williams K.H."/>
            <person name="Banfield J.F."/>
        </authorList>
    </citation>
    <scope>NUCLEOTIDE SEQUENCE [LARGE SCALE GENOMIC DNA]</scope>
</reference>
<dbReference type="Gene3D" id="3.30.160.100">
    <property type="entry name" value="Ribosome hibernation promotion factor-like"/>
    <property type="match status" value="1"/>
</dbReference>
<dbReference type="InterPro" id="IPR036567">
    <property type="entry name" value="RHF-like"/>
</dbReference>
<feature type="coiled-coil region" evidence="1">
    <location>
        <begin position="102"/>
        <end position="129"/>
    </location>
</feature>
<sequence>MPRAKSVSDQSIRAEDLGRVTLCGMTIDIATKNITLDEPLRVFIEDKIGGLEKYLKNAPASARVEIGKPSRHHRSGFVFYAEGNLKVGGRLLRAHIYHNDLRAAIVDVKDDLKNQIKKFKEKNSARRQA</sequence>
<evidence type="ECO:0000313" key="3">
    <source>
        <dbReference type="Proteomes" id="UP000034107"/>
    </source>
</evidence>
<organism evidence="2 3">
    <name type="scientific">Candidatus Nomurabacteria bacterium GW2011_GWA1_46_11</name>
    <dbReference type="NCBI Taxonomy" id="1618732"/>
    <lineage>
        <taxon>Bacteria</taxon>
        <taxon>Candidatus Nomuraibacteriota</taxon>
    </lineage>
</organism>
<evidence type="ECO:0000256" key="1">
    <source>
        <dbReference type="SAM" id="Coils"/>
    </source>
</evidence>
<dbReference type="EMBL" id="LCLS01000011">
    <property type="protein sequence ID" value="KKU21826.1"/>
    <property type="molecule type" value="Genomic_DNA"/>
</dbReference>
<dbReference type="NCBIfam" id="TIGR00741">
    <property type="entry name" value="yfiA"/>
    <property type="match status" value="1"/>
</dbReference>
<dbReference type="InterPro" id="IPR003489">
    <property type="entry name" value="RHF/RaiA"/>
</dbReference>
<comment type="caution">
    <text evidence="2">The sequence shown here is derived from an EMBL/GenBank/DDBJ whole genome shotgun (WGS) entry which is preliminary data.</text>
</comment>
<dbReference type="AlphaFoldDB" id="A0A0G1NN06"/>
<gene>
    <name evidence="2" type="ORF">UX31_C0011G0018</name>
</gene>
<dbReference type="Pfam" id="PF02482">
    <property type="entry name" value="Ribosomal_S30AE"/>
    <property type="match status" value="1"/>
</dbReference>
<evidence type="ECO:0000313" key="2">
    <source>
        <dbReference type="EMBL" id="KKU21826.1"/>
    </source>
</evidence>